<protein>
    <submittedName>
        <fullName evidence="8">Flagellar biosynthetic protein FliR</fullName>
    </submittedName>
</protein>
<evidence type="ECO:0000313" key="9">
    <source>
        <dbReference type="Proteomes" id="UP001336250"/>
    </source>
</evidence>
<dbReference type="GO" id="GO:0006605">
    <property type="term" value="P:protein targeting"/>
    <property type="evidence" value="ECO:0007669"/>
    <property type="project" value="InterPro"/>
</dbReference>
<dbReference type="AlphaFoldDB" id="A0AAW9QJF1"/>
<dbReference type="InterPro" id="IPR002010">
    <property type="entry name" value="T3SS_IM_R"/>
</dbReference>
<evidence type="ECO:0000256" key="5">
    <source>
        <dbReference type="ARBA" id="ARBA00022989"/>
    </source>
</evidence>
<evidence type="ECO:0000256" key="6">
    <source>
        <dbReference type="ARBA" id="ARBA00023136"/>
    </source>
</evidence>
<keyword evidence="9" id="KW-1185">Reference proteome</keyword>
<dbReference type="PANTHER" id="PTHR30065">
    <property type="entry name" value="FLAGELLAR BIOSYNTHETIC PROTEIN FLIR"/>
    <property type="match status" value="1"/>
</dbReference>
<evidence type="ECO:0000313" key="8">
    <source>
        <dbReference type="EMBL" id="MEF7615627.1"/>
    </source>
</evidence>
<keyword evidence="8" id="KW-0282">Flagellum</keyword>
<dbReference type="EMBL" id="JAZIBG010000036">
    <property type="protein sequence ID" value="MEF7615627.1"/>
    <property type="molecule type" value="Genomic_DNA"/>
</dbReference>
<comment type="subcellular location">
    <subcellularLocation>
        <location evidence="1">Cell membrane</location>
        <topology evidence="1">Multi-pass membrane protein</topology>
    </subcellularLocation>
</comment>
<keyword evidence="5 7" id="KW-1133">Transmembrane helix</keyword>
<evidence type="ECO:0000256" key="3">
    <source>
        <dbReference type="ARBA" id="ARBA00022475"/>
    </source>
</evidence>
<feature type="transmembrane region" description="Helical" evidence="7">
    <location>
        <begin position="43"/>
        <end position="66"/>
    </location>
</feature>
<keyword evidence="4 7" id="KW-0812">Transmembrane</keyword>
<feature type="transmembrane region" description="Helical" evidence="7">
    <location>
        <begin position="78"/>
        <end position="108"/>
    </location>
</feature>
<feature type="transmembrane region" description="Helical" evidence="7">
    <location>
        <begin position="128"/>
        <end position="152"/>
    </location>
</feature>
<dbReference type="PRINTS" id="PR00953">
    <property type="entry name" value="TYPE3IMRPROT"/>
</dbReference>
<evidence type="ECO:0000256" key="4">
    <source>
        <dbReference type="ARBA" id="ARBA00022692"/>
    </source>
</evidence>
<comment type="caution">
    <text evidence="8">The sequence shown here is derived from an EMBL/GenBank/DDBJ whole genome shotgun (WGS) entry which is preliminary data.</text>
</comment>
<evidence type="ECO:0000256" key="2">
    <source>
        <dbReference type="ARBA" id="ARBA00009772"/>
    </source>
</evidence>
<comment type="similarity">
    <text evidence="2">Belongs to the FliR/MopE/SpaR family.</text>
</comment>
<proteinExistence type="inferred from homology"/>
<dbReference type="GO" id="GO:0005886">
    <property type="term" value="C:plasma membrane"/>
    <property type="evidence" value="ECO:0007669"/>
    <property type="project" value="UniProtKB-SubCell"/>
</dbReference>
<feature type="transmembrane region" description="Helical" evidence="7">
    <location>
        <begin position="212"/>
        <end position="232"/>
    </location>
</feature>
<keyword evidence="8" id="KW-0966">Cell projection</keyword>
<dbReference type="Pfam" id="PF01311">
    <property type="entry name" value="Bac_export_1"/>
    <property type="match status" value="1"/>
</dbReference>
<feature type="transmembrane region" description="Helical" evidence="7">
    <location>
        <begin position="173"/>
        <end position="200"/>
    </location>
</feature>
<keyword evidence="3" id="KW-1003">Cell membrane</keyword>
<dbReference type="Proteomes" id="UP001336250">
    <property type="component" value="Unassembled WGS sequence"/>
</dbReference>
<sequence length="257" mass="27393">MEPVFNQLLGLLGAFWWPFCRAMAVFSAAPVLGENMTPVTVRILLSLVLAVILMPTAQTAVAIDPFSLHGIVATMEQALIGFVIGLAFHLTMSTIMVLGFIVSSQMGLAMAVMNDPMNGTSSDVISTMLYMMCILVFFSIDGHLVVTGVLAASFKAFPVGAGIAALSLKTLPLAIAWVFSAALLLAVPVVFSTIVVQFGAGLLNRVAPSLNLFSLGFAVVTVFGLFMLTQVVRFVPEHYIRMTGQVLDLIHRGLKAA</sequence>
<dbReference type="RefSeq" id="WP_332290926.1">
    <property type="nucleotide sequence ID" value="NZ_JAZIBG010000036.1"/>
</dbReference>
<keyword evidence="8" id="KW-0969">Cilium</keyword>
<name>A0AAW9QJF1_9BURK</name>
<dbReference type="PANTHER" id="PTHR30065:SF8">
    <property type="entry name" value="FLAGELLAR BIOSYNTHETIC PROTEIN FLIR"/>
    <property type="match status" value="1"/>
</dbReference>
<gene>
    <name evidence="8" type="ORF">V4F39_17060</name>
</gene>
<evidence type="ECO:0000256" key="7">
    <source>
        <dbReference type="SAM" id="Phobius"/>
    </source>
</evidence>
<keyword evidence="6 7" id="KW-0472">Membrane</keyword>
<organism evidence="8 9">
    <name type="scientific">Aquincola agrisoli</name>
    <dbReference type="NCBI Taxonomy" id="3119538"/>
    <lineage>
        <taxon>Bacteria</taxon>
        <taxon>Pseudomonadati</taxon>
        <taxon>Pseudomonadota</taxon>
        <taxon>Betaproteobacteria</taxon>
        <taxon>Burkholderiales</taxon>
        <taxon>Sphaerotilaceae</taxon>
        <taxon>Aquincola</taxon>
    </lineage>
</organism>
<evidence type="ECO:0000256" key="1">
    <source>
        <dbReference type="ARBA" id="ARBA00004651"/>
    </source>
</evidence>
<reference evidence="8 9" key="1">
    <citation type="submission" date="2024-02" db="EMBL/GenBank/DDBJ databases">
        <title>Genome sequence of Aquincola sp. MAHUQ-54.</title>
        <authorList>
            <person name="Huq M.A."/>
        </authorList>
    </citation>
    <scope>NUCLEOTIDE SEQUENCE [LARGE SCALE GENOMIC DNA]</scope>
    <source>
        <strain evidence="8 9">MAHUQ-54</strain>
    </source>
</reference>
<accession>A0AAW9QJF1</accession>